<feature type="binding site" evidence="1">
    <location>
        <position position="15"/>
    </location>
    <ligand>
        <name>Zn(2+)</name>
        <dbReference type="ChEBI" id="CHEBI:29105"/>
    </ligand>
</feature>
<dbReference type="PROSITE" id="PS51915">
    <property type="entry name" value="ZAD"/>
    <property type="match status" value="1"/>
</dbReference>
<evidence type="ECO:0000313" key="5">
    <source>
        <dbReference type="Proteomes" id="UP000075886"/>
    </source>
</evidence>
<feature type="domain" description="ZAD" evidence="3">
    <location>
        <begin position="10"/>
        <end position="85"/>
    </location>
</feature>
<feature type="binding site" evidence="1">
    <location>
        <position position="12"/>
    </location>
    <ligand>
        <name>Zn(2+)</name>
        <dbReference type="ChEBI" id="CHEBI:29105"/>
    </ligand>
</feature>
<evidence type="ECO:0000259" key="3">
    <source>
        <dbReference type="PROSITE" id="PS51915"/>
    </source>
</evidence>
<keyword evidence="1" id="KW-0479">Metal-binding</keyword>
<dbReference type="STRING" id="69004.A0A182QUM9"/>
<protein>
    <recommendedName>
        <fullName evidence="3">ZAD domain-containing protein</fullName>
    </recommendedName>
</protein>
<dbReference type="GO" id="GO:0008270">
    <property type="term" value="F:zinc ion binding"/>
    <property type="evidence" value="ECO:0007669"/>
    <property type="project" value="UniProtKB-UniRule"/>
</dbReference>
<feature type="binding site" evidence="1">
    <location>
        <position position="58"/>
    </location>
    <ligand>
        <name>Zn(2+)</name>
        <dbReference type="ChEBI" id="CHEBI:29105"/>
    </ligand>
</feature>
<dbReference type="SMART" id="SM00868">
    <property type="entry name" value="zf-AD"/>
    <property type="match status" value="1"/>
</dbReference>
<proteinExistence type="predicted"/>
<keyword evidence="5" id="KW-1185">Reference proteome</keyword>
<feature type="compositionally biased region" description="Polar residues" evidence="2">
    <location>
        <begin position="156"/>
        <end position="173"/>
    </location>
</feature>
<reference evidence="4" key="2">
    <citation type="submission" date="2020-05" db="UniProtKB">
        <authorList>
            <consortium name="EnsemblMetazoa"/>
        </authorList>
    </citation>
    <scope>IDENTIFICATION</scope>
    <source>
        <strain evidence="4">FAR1</strain>
    </source>
</reference>
<dbReference type="SUPFAM" id="SSF57716">
    <property type="entry name" value="Glucocorticoid receptor-like (DNA-binding domain)"/>
    <property type="match status" value="1"/>
</dbReference>
<name>A0A182QUM9_9DIPT</name>
<evidence type="ECO:0000256" key="1">
    <source>
        <dbReference type="PROSITE-ProRule" id="PRU01263"/>
    </source>
</evidence>
<accession>A0A182QUM9</accession>
<keyword evidence="1" id="KW-0862">Zinc</keyword>
<evidence type="ECO:0000256" key="2">
    <source>
        <dbReference type="SAM" id="MobiDB-lite"/>
    </source>
</evidence>
<sequence>MANTVQEITHICRFCLSDDEECLSRIAETVDASLSIEDIERFTGIQLHSDELLTYAICTTCSSKLRKSAIFRCSCIQNDTIFLELCAEQLPHNGIDSDSTDIKERFLKTTIYEIEVIDPDEGSICTQEEIEERLDDQLDCDENLLDENFVTDDLHTNTATKKPSNKSTASKSANLPKAKVRTRKCEAESDNKHRQSVKSERVKQLCVMCDKN</sequence>
<feature type="region of interest" description="Disordered" evidence="2">
    <location>
        <begin position="155"/>
        <end position="201"/>
    </location>
</feature>
<organism evidence="4 5">
    <name type="scientific">Anopheles farauti</name>
    <dbReference type="NCBI Taxonomy" id="69004"/>
    <lineage>
        <taxon>Eukaryota</taxon>
        <taxon>Metazoa</taxon>
        <taxon>Ecdysozoa</taxon>
        <taxon>Arthropoda</taxon>
        <taxon>Hexapoda</taxon>
        <taxon>Insecta</taxon>
        <taxon>Pterygota</taxon>
        <taxon>Neoptera</taxon>
        <taxon>Endopterygota</taxon>
        <taxon>Diptera</taxon>
        <taxon>Nematocera</taxon>
        <taxon>Culicoidea</taxon>
        <taxon>Culicidae</taxon>
        <taxon>Anophelinae</taxon>
        <taxon>Anopheles</taxon>
    </lineage>
</organism>
<dbReference type="Proteomes" id="UP000075886">
    <property type="component" value="Unassembled WGS sequence"/>
</dbReference>
<dbReference type="Gene3D" id="3.40.1800.20">
    <property type="match status" value="1"/>
</dbReference>
<dbReference type="InterPro" id="IPR012934">
    <property type="entry name" value="Znf_AD"/>
</dbReference>
<reference evidence="5" key="1">
    <citation type="submission" date="2014-01" db="EMBL/GenBank/DDBJ databases">
        <title>The Genome Sequence of Anopheles farauti FAR1 (V2).</title>
        <authorList>
            <consortium name="The Broad Institute Genomics Platform"/>
            <person name="Neafsey D.E."/>
            <person name="Besansky N."/>
            <person name="Howell P."/>
            <person name="Walton C."/>
            <person name="Young S.K."/>
            <person name="Zeng Q."/>
            <person name="Gargeya S."/>
            <person name="Fitzgerald M."/>
            <person name="Haas B."/>
            <person name="Abouelleil A."/>
            <person name="Allen A.W."/>
            <person name="Alvarado L."/>
            <person name="Arachchi H.M."/>
            <person name="Berlin A.M."/>
            <person name="Chapman S.B."/>
            <person name="Gainer-Dewar J."/>
            <person name="Goldberg J."/>
            <person name="Griggs A."/>
            <person name="Gujja S."/>
            <person name="Hansen M."/>
            <person name="Howarth C."/>
            <person name="Imamovic A."/>
            <person name="Ireland A."/>
            <person name="Larimer J."/>
            <person name="McCowan C."/>
            <person name="Murphy C."/>
            <person name="Pearson M."/>
            <person name="Poon T.W."/>
            <person name="Priest M."/>
            <person name="Roberts A."/>
            <person name="Saif S."/>
            <person name="Shea T."/>
            <person name="Sisk P."/>
            <person name="Sykes S."/>
            <person name="Wortman J."/>
            <person name="Nusbaum C."/>
            <person name="Birren B."/>
        </authorList>
    </citation>
    <scope>NUCLEOTIDE SEQUENCE [LARGE SCALE GENOMIC DNA]</scope>
    <source>
        <strain evidence="5">FAR1</strain>
    </source>
</reference>
<feature type="binding site" evidence="1">
    <location>
        <position position="61"/>
    </location>
    <ligand>
        <name>Zn(2+)</name>
        <dbReference type="ChEBI" id="CHEBI:29105"/>
    </ligand>
</feature>
<evidence type="ECO:0000313" key="4">
    <source>
        <dbReference type="EnsemblMetazoa" id="AFAF017212-PA"/>
    </source>
</evidence>
<feature type="compositionally biased region" description="Basic and acidic residues" evidence="2">
    <location>
        <begin position="183"/>
        <end position="201"/>
    </location>
</feature>
<dbReference type="Pfam" id="PF07776">
    <property type="entry name" value="zf-AD"/>
    <property type="match status" value="1"/>
</dbReference>
<dbReference type="VEuPathDB" id="VectorBase:AFAF017212"/>
<dbReference type="EnsemblMetazoa" id="AFAF017212-RA">
    <property type="protein sequence ID" value="AFAF017212-PA"/>
    <property type="gene ID" value="AFAF017212"/>
</dbReference>
<dbReference type="AlphaFoldDB" id="A0A182QUM9"/>
<keyword evidence="1" id="KW-0863">Zinc-finger</keyword>
<dbReference type="EMBL" id="AXCN02002109">
    <property type="status" value="NOT_ANNOTATED_CDS"/>
    <property type="molecule type" value="Genomic_DNA"/>
</dbReference>
<dbReference type="GO" id="GO:0005634">
    <property type="term" value="C:nucleus"/>
    <property type="evidence" value="ECO:0007669"/>
    <property type="project" value="InterPro"/>
</dbReference>